<reference evidence="2" key="1">
    <citation type="journal article" date="2022" name="Mol. Ecol. Resour.">
        <title>The genomes of chicory, endive, great burdock and yacon provide insights into Asteraceae palaeo-polyploidization history and plant inulin production.</title>
        <authorList>
            <person name="Fan W."/>
            <person name="Wang S."/>
            <person name="Wang H."/>
            <person name="Wang A."/>
            <person name="Jiang F."/>
            <person name="Liu H."/>
            <person name="Zhao H."/>
            <person name="Xu D."/>
            <person name="Zhang Y."/>
        </authorList>
    </citation>
    <scope>NUCLEOTIDE SEQUENCE [LARGE SCALE GENOMIC DNA]</scope>
    <source>
        <strain evidence="2">cv. Yunnan</strain>
    </source>
</reference>
<reference evidence="1 2" key="2">
    <citation type="journal article" date="2022" name="Mol. Ecol. Resour.">
        <title>The genomes of chicory, endive, great burdock and yacon provide insights into Asteraceae paleo-polyploidization history and plant inulin production.</title>
        <authorList>
            <person name="Fan W."/>
            <person name="Wang S."/>
            <person name="Wang H."/>
            <person name="Wang A."/>
            <person name="Jiang F."/>
            <person name="Liu H."/>
            <person name="Zhao H."/>
            <person name="Xu D."/>
            <person name="Zhang Y."/>
        </authorList>
    </citation>
    <scope>NUCLEOTIDE SEQUENCE [LARGE SCALE GENOMIC DNA]</scope>
    <source>
        <strain evidence="2">cv. Yunnan</strain>
        <tissue evidence="1">Leaves</tissue>
    </source>
</reference>
<gene>
    <name evidence="1" type="ORF">L1987_85148</name>
</gene>
<sequence length="101" mass="10882">MLLSESSEPSASTVESAENQTVPVVAGHLGTPASRPHTGTVLQRFGALGSTARCLAAAVPSDDCLRKDSGPAGDIMKWLHEPEIRYDYKEPSSKGFKEYQY</sequence>
<organism evidence="1 2">
    <name type="scientific">Smallanthus sonchifolius</name>
    <dbReference type="NCBI Taxonomy" id="185202"/>
    <lineage>
        <taxon>Eukaryota</taxon>
        <taxon>Viridiplantae</taxon>
        <taxon>Streptophyta</taxon>
        <taxon>Embryophyta</taxon>
        <taxon>Tracheophyta</taxon>
        <taxon>Spermatophyta</taxon>
        <taxon>Magnoliopsida</taxon>
        <taxon>eudicotyledons</taxon>
        <taxon>Gunneridae</taxon>
        <taxon>Pentapetalae</taxon>
        <taxon>asterids</taxon>
        <taxon>campanulids</taxon>
        <taxon>Asterales</taxon>
        <taxon>Asteraceae</taxon>
        <taxon>Asteroideae</taxon>
        <taxon>Heliantheae alliance</taxon>
        <taxon>Millerieae</taxon>
        <taxon>Smallanthus</taxon>
    </lineage>
</organism>
<proteinExistence type="predicted"/>
<comment type="caution">
    <text evidence="1">The sequence shown here is derived from an EMBL/GenBank/DDBJ whole genome shotgun (WGS) entry which is preliminary data.</text>
</comment>
<keyword evidence="2" id="KW-1185">Reference proteome</keyword>
<evidence type="ECO:0000313" key="1">
    <source>
        <dbReference type="EMBL" id="KAI3675558.1"/>
    </source>
</evidence>
<protein>
    <submittedName>
        <fullName evidence="1">Uncharacterized protein</fullName>
    </submittedName>
</protein>
<evidence type="ECO:0000313" key="2">
    <source>
        <dbReference type="Proteomes" id="UP001056120"/>
    </source>
</evidence>
<dbReference type="Proteomes" id="UP001056120">
    <property type="component" value="Linkage Group LG29"/>
</dbReference>
<name>A0ACB8XWD3_9ASTR</name>
<accession>A0ACB8XWD3</accession>
<dbReference type="EMBL" id="CM042046">
    <property type="protein sequence ID" value="KAI3675558.1"/>
    <property type="molecule type" value="Genomic_DNA"/>
</dbReference>